<sequence>MLTLRHRLDTTANGVNQDWAVQFSSTAYEAVLRESADTTYIQSATLNHRSDFDCGNGPHPELGFVSAVTVHYRVQATSIAGAPDMLIDVLRAGAALTPGTTVTPAVASTWVNGEYRIDVDPISGVRFVPSELDDLGIMVQVSTAPTSGYLRVSHLWLEVEWTLSPEFYDPVYHAALPSAITGQMDWNTAGTQATVLVGDQLRLTDSSAVDYRSYTRTILPYGANYVTEVSTRFNLTGSTVGFNYRAALVDDTVMAVELCCFTDAAGDPYVGLTTNGRDHDDPDEYFATYAVDWTDSHHYRLLIDRELDAGDSFGVQVFVDYADTPAMVVNYYKFDGTTGSTELTFGTGSAALLTGQTVAFIDFIDWWHYRKSGSNWRHWHAAEEATNTVTVNSSDVNIVQPITITPPGITAGQSQFCCTLNVTDLTDECSIRTYFAVPSGLGTYDLSLDYRIDTFAEDALLLVQRTSDFSYWNNGGSAWQAASTSVAVPYAATRTHTTFMTAIQTAVPDNLIITIRNDVGAAAAHTVYVYKVDLRD</sequence>
<comment type="caution">
    <text evidence="1">The sequence shown here is derived from an EMBL/GenBank/DDBJ whole genome shotgun (WGS) entry which is preliminary data.</text>
</comment>
<gene>
    <name evidence="1" type="ORF">LCGC14_1300180</name>
</gene>
<proteinExistence type="predicted"/>
<protein>
    <submittedName>
        <fullName evidence="1">Uncharacterized protein</fullName>
    </submittedName>
</protein>
<dbReference type="EMBL" id="LAZR01007582">
    <property type="protein sequence ID" value="KKM84337.1"/>
    <property type="molecule type" value="Genomic_DNA"/>
</dbReference>
<dbReference type="AlphaFoldDB" id="A0A0F9NST2"/>
<reference evidence="1" key="1">
    <citation type="journal article" date="2015" name="Nature">
        <title>Complex archaea that bridge the gap between prokaryotes and eukaryotes.</title>
        <authorList>
            <person name="Spang A."/>
            <person name="Saw J.H."/>
            <person name="Jorgensen S.L."/>
            <person name="Zaremba-Niedzwiedzka K."/>
            <person name="Martijn J."/>
            <person name="Lind A.E."/>
            <person name="van Eijk R."/>
            <person name="Schleper C."/>
            <person name="Guy L."/>
            <person name="Ettema T.J."/>
        </authorList>
    </citation>
    <scope>NUCLEOTIDE SEQUENCE</scope>
</reference>
<evidence type="ECO:0000313" key="1">
    <source>
        <dbReference type="EMBL" id="KKM84337.1"/>
    </source>
</evidence>
<organism evidence="1">
    <name type="scientific">marine sediment metagenome</name>
    <dbReference type="NCBI Taxonomy" id="412755"/>
    <lineage>
        <taxon>unclassified sequences</taxon>
        <taxon>metagenomes</taxon>
        <taxon>ecological metagenomes</taxon>
    </lineage>
</organism>
<name>A0A0F9NST2_9ZZZZ</name>
<accession>A0A0F9NST2</accession>